<evidence type="ECO:0000256" key="17">
    <source>
        <dbReference type="PIRSR" id="PIRSR000350-3"/>
    </source>
</evidence>
<dbReference type="PANTHER" id="PTHR43014:SF4">
    <property type="entry name" value="PYRIDINE NUCLEOTIDE-DISULFIDE OXIDOREDUCTASE RCLA-RELATED"/>
    <property type="match status" value="1"/>
</dbReference>
<dbReference type="InterPro" id="IPR006121">
    <property type="entry name" value="HMA_dom"/>
</dbReference>
<accession>A0A2M9CXP0</accession>
<dbReference type="GO" id="GO:0050787">
    <property type="term" value="P:detoxification of mercury ion"/>
    <property type="evidence" value="ECO:0007669"/>
    <property type="project" value="InterPro"/>
</dbReference>
<comment type="cofactor">
    <cofactor evidence="16 17 19">
        <name>FAD</name>
        <dbReference type="ChEBI" id="CHEBI:57692"/>
    </cofactor>
    <text evidence="16 17 19">Binds 1 FAD per subunit.</text>
</comment>
<dbReference type="InterPro" id="IPR017969">
    <property type="entry name" value="Heavy-metal-associated_CS"/>
</dbReference>
<dbReference type="CDD" id="cd00371">
    <property type="entry name" value="HMA"/>
    <property type="match status" value="1"/>
</dbReference>
<keyword evidence="8 16" id="KW-0274">FAD</keyword>
<dbReference type="FunFam" id="3.30.70.100:FF:000001">
    <property type="entry name" value="ATPase copper transporting beta"/>
    <property type="match status" value="1"/>
</dbReference>
<dbReference type="PROSITE" id="PS50846">
    <property type="entry name" value="HMA_2"/>
    <property type="match status" value="1"/>
</dbReference>
<evidence type="ECO:0000256" key="5">
    <source>
        <dbReference type="ARBA" id="ARBA00022466"/>
    </source>
</evidence>
<evidence type="ECO:0000256" key="2">
    <source>
        <dbReference type="ARBA" id="ARBA00011738"/>
    </source>
</evidence>
<evidence type="ECO:0000256" key="19">
    <source>
        <dbReference type="RuleBase" id="RU361223"/>
    </source>
</evidence>
<dbReference type="SUPFAM" id="SSF55424">
    <property type="entry name" value="FAD/NAD-linked reductases, dimerisation (C-terminal) domain"/>
    <property type="match status" value="1"/>
</dbReference>
<evidence type="ECO:0000256" key="18">
    <source>
        <dbReference type="PIRSR" id="PIRSR000350-4"/>
    </source>
</evidence>
<organism evidence="21 22">
    <name type="scientific">Thermoflavifilum aggregans</name>
    <dbReference type="NCBI Taxonomy" id="454188"/>
    <lineage>
        <taxon>Bacteria</taxon>
        <taxon>Pseudomonadati</taxon>
        <taxon>Bacteroidota</taxon>
        <taxon>Chitinophagia</taxon>
        <taxon>Chitinophagales</taxon>
        <taxon>Chitinophagaceae</taxon>
        <taxon>Thermoflavifilum</taxon>
    </lineage>
</organism>
<comment type="caution">
    <text evidence="21">The sequence shown here is derived from an EMBL/GenBank/DDBJ whole genome shotgun (WGS) entry which is preliminary data.</text>
</comment>
<evidence type="ECO:0000256" key="12">
    <source>
        <dbReference type="ARBA" id="ARBA00023157"/>
    </source>
</evidence>
<dbReference type="GO" id="GO:0016152">
    <property type="term" value="F:mercury (II) reductase (NADP+) activity"/>
    <property type="evidence" value="ECO:0007669"/>
    <property type="project" value="UniProtKB-UniRule"/>
</dbReference>
<evidence type="ECO:0000313" key="21">
    <source>
        <dbReference type="EMBL" id="PJJ76647.1"/>
    </source>
</evidence>
<dbReference type="GO" id="GO:0050661">
    <property type="term" value="F:NADP binding"/>
    <property type="evidence" value="ECO:0007669"/>
    <property type="project" value="InterPro"/>
</dbReference>
<dbReference type="Pfam" id="PF02852">
    <property type="entry name" value="Pyr_redox_dim"/>
    <property type="match status" value="1"/>
</dbReference>
<feature type="binding site" evidence="17">
    <location>
        <position position="360"/>
    </location>
    <ligand>
        <name>NAD(+)</name>
        <dbReference type="ChEBI" id="CHEBI:57540"/>
    </ligand>
</feature>
<evidence type="ECO:0000256" key="7">
    <source>
        <dbReference type="ARBA" id="ARBA00022723"/>
    </source>
</evidence>
<dbReference type="InterPro" id="IPR036188">
    <property type="entry name" value="FAD/NAD-bd_sf"/>
</dbReference>
<evidence type="ECO:0000256" key="14">
    <source>
        <dbReference type="ARBA" id="ARBA00031725"/>
    </source>
</evidence>
<dbReference type="SUPFAM" id="SSF51905">
    <property type="entry name" value="FAD/NAD(P)-binding domain"/>
    <property type="match status" value="1"/>
</dbReference>
<feature type="disulfide bond" description="Redox-active" evidence="18">
    <location>
        <begin position="132"/>
        <end position="137"/>
    </location>
</feature>
<keyword evidence="22" id="KW-1185">Reference proteome</keyword>
<sequence length="561" mass="61661">MTLSESNMQTAQLEITGMTCTHCAVTIQQLLLRQPGIQEARVDFAEGKGWVRFDPQQISPDQIRQAVAQTPTYRVSRITLMQQGPASDGGTYTYRLIIIGGGSAAFAAAIRAEELGLETLMINDALPIGGTCVNVGCVPSKTLIRTAEAAFHARHSFFDAVRPRGADIDFPRVIHDKQELVESLRQKKYLDVVSDFEHLKIISGHARLADAHTVVVNDGESYTGEKILLATGSRPRIPDIPGLKEVGYLTNRSLFELEEKPKSLTIMGAGYIGCEIAMAYRRLGVQVRIIEFTDRVLRSQMPDISAELEHWMRAEGIEIWPNFRAQRFERTAEGILIHGTFPDGRYHSFLETGYVVVATGIQANVEELGLEAVGVQLAGSGHIAVNDFMQTSVPHIYAAGDVADTPAYVYTAAYEGKIAVNHAFLSDSQEKLDYRVLPWVIFTDPQVAGVGMDEAQAERQGIPYEVGKLPLSEIPRALAARDTRGFIKLIRHAETDQLLGARVVAPEGGELIMTLSLAMKYHIPVQELASQLFPYLTLQEGIKLAALAFSKDVHKLSCCAS</sequence>
<evidence type="ECO:0000256" key="13">
    <source>
        <dbReference type="ARBA" id="ARBA00023284"/>
    </source>
</evidence>
<dbReference type="NCBIfam" id="TIGR02053">
    <property type="entry name" value="MerA"/>
    <property type="match status" value="1"/>
</dbReference>
<dbReference type="EC" id="1.16.1.1" evidence="3 16"/>
<dbReference type="PRINTS" id="PR00411">
    <property type="entry name" value="PNDRDTASEI"/>
</dbReference>
<dbReference type="InterPro" id="IPR016156">
    <property type="entry name" value="FAD/NAD-linked_Rdtase_dimer_sf"/>
</dbReference>
<dbReference type="Pfam" id="PF00403">
    <property type="entry name" value="HMA"/>
    <property type="match status" value="1"/>
</dbReference>
<dbReference type="Gene3D" id="3.30.390.30">
    <property type="match status" value="1"/>
</dbReference>
<reference evidence="21 22" key="1">
    <citation type="submission" date="2017-11" db="EMBL/GenBank/DDBJ databases">
        <title>Genomic Encyclopedia of Archaeal and Bacterial Type Strains, Phase II (KMG-II): From Individual Species to Whole Genera.</title>
        <authorList>
            <person name="Goeker M."/>
        </authorList>
    </citation>
    <scope>NUCLEOTIDE SEQUENCE [LARGE SCALE GENOMIC DNA]</scope>
    <source>
        <strain evidence="21 22">DSM 27268</strain>
    </source>
</reference>
<keyword evidence="10 16" id="KW-0476">Mercury</keyword>
<keyword evidence="6 16" id="KW-0285">Flavoprotein</keyword>
<evidence type="ECO:0000256" key="8">
    <source>
        <dbReference type="ARBA" id="ARBA00022827"/>
    </source>
</evidence>
<dbReference type="GO" id="GO:0050660">
    <property type="term" value="F:flavin adenine dinucleotide binding"/>
    <property type="evidence" value="ECO:0007669"/>
    <property type="project" value="UniProtKB-UniRule"/>
</dbReference>
<dbReference type="InterPro" id="IPR036163">
    <property type="entry name" value="HMA_dom_sf"/>
</dbReference>
<evidence type="ECO:0000313" key="22">
    <source>
        <dbReference type="Proteomes" id="UP000230000"/>
    </source>
</evidence>
<dbReference type="RefSeq" id="WP_211277254.1">
    <property type="nucleotide sequence ID" value="NZ_PGFG01000001.1"/>
</dbReference>
<keyword evidence="11 16" id="KW-0560">Oxidoreductase</keyword>
<evidence type="ECO:0000259" key="20">
    <source>
        <dbReference type="PROSITE" id="PS50846"/>
    </source>
</evidence>
<dbReference type="Pfam" id="PF07992">
    <property type="entry name" value="Pyr_redox_2"/>
    <property type="match status" value="1"/>
</dbReference>
<dbReference type="SUPFAM" id="SSF55008">
    <property type="entry name" value="HMA, heavy metal-associated domain"/>
    <property type="match status" value="1"/>
</dbReference>
<dbReference type="FunFam" id="3.30.390.30:FF:000001">
    <property type="entry name" value="Dihydrolipoyl dehydrogenase"/>
    <property type="match status" value="1"/>
</dbReference>
<keyword evidence="7 16" id="KW-0479">Metal-binding</keyword>
<dbReference type="Gene3D" id="3.30.70.100">
    <property type="match status" value="1"/>
</dbReference>
<feature type="binding site" evidence="17">
    <location>
        <position position="291"/>
    </location>
    <ligand>
        <name>NAD(+)</name>
        <dbReference type="ChEBI" id="CHEBI:57540"/>
    </ligand>
</feature>
<dbReference type="Gene3D" id="3.50.50.60">
    <property type="entry name" value="FAD/NAD(P)-binding domain"/>
    <property type="match status" value="2"/>
</dbReference>
<dbReference type="PROSITE" id="PS00076">
    <property type="entry name" value="PYRIDINE_REDOX_1"/>
    <property type="match status" value="1"/>
</dbReference>
<dbReference type="InterPro" id="IPR004099">
    <property type="entry name" value="Pyr_nucl-diS_OxRdtase_dimer"/>
</dbReference>
<evidence type="ECO:0000256" key="4">
    <source>
        <dbReference type="ARBA" id="ARBA00014791"/>
    </source>
</evidence>
<feature type="domain" description="HMA" evidence="20">
    <location>
        <begin position="9"/>
        <end position="75"/>
    </location>
</feature>
<comment type="similarity">
    <text evidence="1 16 19">Belongs to the class-I pyridine nucleotide-disulfide oxidoreductase family.</text>
</comment>
<dbReference type="GO" id="GO:0016668">
    <property type="term" value="F:oxidoreductase activity, acting on a sulfur group of donors, NAD(P) as acceptor"/>
    <property type="evidence" value="ECO:0007669"/>
    <property type="project" value="UniProtKB-UniRule"/>
</dbReference>
<feature type="binding site" evidence="17">
    <location>
        <position position="141"/>
    </location>
    <ligand>
        <name>FAD</name>
        <dbReference type="ChEBI" id="CHEBI:57692"/>
    </ligand>
</feature>
<dbReference type="GO" id="GO:0003955">
    <property type="term" value="F:NAD(P)H dehydrogenase (quinone) activity"/>
    <property type="evidence" value="ECO:0007669"/>
    <property type="project" value="TreeGrafter"/>
</dbReference>
<evidence type="ECO:0000256" key="9">
    <source>
        <dbReference type="ARBA" id="ARBA00022857"/>
    </source>
</evidence>
<dbReference type="PROSITE" id="PS01047">
    <property type="entry name" value="HMA_1"/>
    <property type="match status" value="1"/>
</dbReference>
<evidence type="ECO:0000256" key="15">
    <source>
        <dbReference type="ARBA" id="ARBA00048984"/>
    </source>
</evidence>
<evidence type="ECO:0000256" key="3">
    <source>
        <dbReference type="ARBA" id="ARBA00012661"/>
    </source>
</evidence>
<dbReference type="InterPro" id="IPR023753">
    <property type="entry name" value="FAD/NAD-binding_dom"/>
</dbReference>
<name>A0A2M9CXP0_9BACT</name>
<dbReference type="PANTHER" id="PTHR43014">
    <property type="entry name" value="MERCURIC REDUCTASE"/>
    <property type="match status" value="1"/>
</dbReference>
<keyword evidence="12" id="KW-1015">Disulfide bond</keyword>
<keyword evidence="9 16" id="KW-0521">NADP</keyword>
<keyword evidence="13" id="KW-0676">Redox-active center</keyword>
<dbReference type="EMBL" id="PGFG01000001">
    <property type="protein sequence ID" value="PJJ76647.1"/>
    <property type="molecule type" value="Genomic_DNA"/>
</dbReference>
<feature type="binding site" evidence="17">
    <location>
        <position position="401"/>
    </location>
    <ligand>
        <name>FAD</name>
        <dbReference type="ChEBI" id="CHEBI:57692"/>
    </ligand>
</feature>
<gene>
    <name evidence="19" type="primary">merA</name>
    <name evidence="21" type="ORF">BXY57_2278</name>
</gene>
<evidence type="ECO:0000256" key="16">
    <source>
        <dbReference type="PIRNR" id="PIRNR000350"/>
    </source>
</evidence>
<keyword evidence="17" id="KW-0547">Nucleotide-binding</keyword>
<evidence type="ECO:0000256" key="1">
    <source>
        <dbReference type="ARBA" id="ARBA00007532"/>
    </source>
</evidence>
<keyword evidence="5 16" id="KW-0475">Mercuric resistance</keyword>
<dbReference type="InterPro" id="IPR021179">
    <property type="entry name" value="Mercury_reductase_MerA"/>
</dbReference>
<proteinExistence type="inferred from homology"/>
<dbReference type="GO" id="GO:0045340">
    <property type="term" value="F:mercury ion binding"/>
    <property type="evidence" value="ECO:0007669"/>
    <property type="project" value="InterPro"/>
</dbReference>
<dbReference type="InterPro" id="IPR001100">
    <property type="entry name" value="Pyr_nuc-diS_OxRdtase"/>
</dbReference>
<feature type="binding site" evidence="17">
    <location>
        <begin position="231"/>
        <end position="233"/>
    </location>
    <ligand>
        <name>FAD</name>
        <dbReference type="ChEBI" id="CHEBI:57692"/>
    </ligand>
</feature>
<dbReference type="Proteomes" id="UP000230000">
    <property type="component" value="Unassembled WGS sequence"/>
</dbReference>
<evidence type="ECO:0000256" key="11">
    <source>
        <dbReference type="ARBA" id="ARBA00023002"/>
    </source>
</evidence>
<keyword evidence="17" id="KW-0520">NAD</keyword>
<feature type="binding site" evidence="17">
    <location>
        <begin position="268"/>
        <end position="275"/>
    </location>
    <ligand>
        <name>NAD(+)</name>
        <dbReference type="ChEBI" id="CHEBI:57540"/>
    </ligand>
</feature>
<comment type="catalytic activity">
    <reaction evidence="15 16 19">
        <text>Hg + NADP(+) + H(+) = Hg(2+) + NADPH</text>
        <dbReference type="Rhea" id="RHEA:23856"/>
        <dbReference type="ChEBI" id="CHEBI:15378"/>
        <dbReference type="ChEBI" id="CHEBI:16170"/>
        <dbReference type="ChEBI" id="CHEBI:16793"/>
        <dbReference type="ChEBI" id="CHEBI:57783"/>
        <dbReference type="ChEBI" id="CHEBI:58349"/>
        <dbReference type="EC" id="1.16.1.1"/>
    </reaction>
</comment>
<evidence type="ECO:0000256" key="10">
    <source>
        <dbReference type="ARBA" id="ARBA00022914"/>
    </source>
</evidence>
<comment type="function">
    <text evidence="16">Resistance to Hg(2+) in bacteria appears to be governed by a specialized system which includes mercuric reductase. MerA protein is responsible for volatilizing mercury as Hg(0).</text>
</comment>
<dbReference type="AlphaFoldDB" id="A0A2M9CXP0"/>
<comment type="subunit">
    <text evidence="2 16 19">Homodimer.</text>
</comment>
<dbReference type="InterPro" id="IPR012999">
    <property type="entry name" value="Pyr_OxRdtase_I_AS"/>
</dbReference>
<dbReference type="PRINTS" id="PR00368">
    <property type="entry name" value="FADPNR"/>
</dbReference>
<protein>
    <recommendedName>
        <fullName evidence="4 16">Mercuric reductase</fullName>
        <ecNumber evidence="3 16">1.16.1.1</ecNumber>
    </recommendedName>
    <alternativeName>
        <fullName evidence="14 16">Hg(II) reductase</fullName>
    </alternativeName>
</protein>
<dbReference type="PIRSF" id="PIRSF000350">
    <property type="entry name" value="Mercury_reductase_MerA"/>
    <property type="match status" value="1"/>
</dbReference>
<evidence type="ECO:0000256" key="6">
    <source>
        <dbReference type="ARBA" id="ARBA00022630"/>
    </source>
</evidence>